<dbReference type="AlphaFoldDB" id="A0A918YT49"/>
<evidence type="ECO:0000313" key="1">
    <source>
        <dbReference type="EMBL" id="GHE12834.1"/>
    </source>
</evidence>
<gene>
    <name evidence="1" type="ORF">GCM10010339_77800</name>
</gene>
<organism evidence="1 2">
    <name type="scientific">Streptomyces alanosinicus</name>
    <dbReference type="NCBI Taxonomy" id="68171"/>
    <lineage>
        <taxon>Bacteria</taxon>
        <taxon>Bacillati</taxon>
        <taxon>Actinomycetota</taxon>
        <taxon>Actinomycetes</taxon>
        <taxon>Kitasatosporales</taxon>
        <taxon>Streptomycetaceae</taxon>
        <taxon>Streptomyces</taxon>
    </lineage>
</organism>
<comment type="caution">
    <text evidence="1">The sequence shown here is derived from an EMBL/GenBank/DDBJ whole genome shotgun (WGS) entry which is preliminary data.</text>
</comment>
<proteinExistence type="predicted"/>
<accession>A0A918YT49</accession>
<evidence type="ECO:0000313" key="2">
    <source>
        <dbReference type="Proteomes" id="UP000655443"/>
    </source>
</evidence>
<name>A0A918YT49_9ACTN</name>
<protein>
    <submittedName>
        <fullName evidence="1">Uncharacterized protein</fullName>
    </submittedName>
</protein>
<sequence>MVQLTPGFLGVPDGVAWAVPWLVLELELELELDWVGCCAEPGEADDVVLEADEALSVPPLSHAVSDRQTATAARVNAEIFRTCIVAPTDRFCVP</sequence>
<reference evidence="1" key="2">
    <citation type="submission" date="2020-09" db="EMBL/GenBank/DDBJ databases">
        <authorList>
            <person name="Sun Q."/>
            <person name="Ohkuma M."/>
        </authorList>
    </citation>
    <scope>NUCLEOTIDE SEQUENCE</scope>
    <source>
        <strain evidence="1">JCM 4714</strain>
    </source>
</reference>
<dbReference type="EMBL" id="BMVG01000036">
    <property type="protein sequence ID" value="GHE12834.1"/>
    <property type="molecule type" value="Genomic_DNA"/>
</dbReference>
<dbReference type="Proteomes" id="UP000655443">
    <property type="component" value="Unassembled WGS sequence"/>
</dbReference>
<keyword evidence="2" id="KW-1185">Reference proteome</keyword>
<reference evidence="1" key="1">
    <citation type="journal article" date="2014" name="Int. J. Syst. Evol. Microbiol.">
        <title>Complete genome sequence of Corynebacterium casei LMG S-19264T (=DSM 44701T), isolated from a smear-ripened cheese.</title>
        <authorList>
            <consortium name="US DOE Joint Genome Institute (JGI-PGF)"/>
            <person name="Walter F."/>
            <person name="Albersmeier A."/>
            <person name="Kalinowski J."/>
            <person name="Ruckert C."/>
        </authorList>
    </citation>
    <scope>NUCLEOTIDE SEQUENCE</scope>
    <source>
        <strain evidence="1">JCM 4714</strain>
    </source>
</reference>